<dbReference type="OrthoDB" id="5397802at2"/>
<organism evidence="1 2">
    <name type="scientific">Trichlorobacter thiogenes</name>
    <dbReference type="NCBI Taxonomy" id="115783"/>
    <lineage>
        <taxon>Bacteria</taxon>
        <taxon>Pseudomonadati</taxon>
        <taxon>Thermodesulfobacteriota</taxon>
        <taxon>Desulfuromonadia</taxon>
        <taxon>Geobacterales</taxon>
        <taxon>Geobacteraceae</taxon>
        <taxon>Trichlorobacter</taxon>
    </lineage>
</organism>
<dbReference type="AlphaFoldDB" id="A0A1T4Q1F2"/>
<evidence type="ECO:0000313" key="1">
    <source>
        <dbReference type="EMBL" id="SJZ97416.1"/>
    </source>
</evidence>
<evidence type="ECO:0000313" key="2">
    <source>
        <dbReference type="Proteomes" id="UP000190102"/>
    </source>
</evidence>
<sequence length="167" mass="18973">MTGDDDLMQEPTTRSDDTQILEKCREIELLSRKLYLFFADLYADDADIKSIWTKTADEEQHHADQFTLALKMKKSLGVTLNIDMQKAVFVVGELEKLIKRCEANPPKLVDALSTAIKLEHYLSDLHLVCVASFEDQSFKNMFNAMMAADQQHIERLQAALDSMISTA</sequence>
<dbReference type="STRING" id="115783.SAMN02745119_02201"/>
<accession>A0A1T4Q1F2</accession>
<dbReference type="RefSeq" id="WP_078790476.1">
    <property type="nucleotide sequence ID" value="NZ_FUWR01000011.1"/>
</dbReference>
<dbReference type="EMBL" id="FUWR01000011">
    <property type="protein sequence ID" value="SJZ97416.1"/>
    <property type="molecule type" value="Genomic_DNA"/>
</dbReference>
<dbReference type="Gene3D" id="1.20.1260.10">
    <property type="match status" value="1"/>
</dbReference>
<gene>
    <name evidence="1" type="ORF">SAMN02745119_02201</name>
</gene>
<dbReference type="InterPro" id="IPR009078">
    <property type="entry name" value="Ferritin-like_SF"/>
</dbReference>
<protein>
    <submittedName>
        <fullName evidence="1">Rubrerythrin</fullName>
    </submittedName>
</protein>
<keyword evidence="2" id="KW-1185">Reference proteome</keyword>
<dbReference type="CDD" id="cd00657">
    <property type="entry name" value="Ferritin_like"/>
    <property type="match status" value="1"/>
</dbReference>
<dbReference type="Proteomes" id="UP000190102">
    <property type="component" value="Unassembled WGS sequence"/>
</dbReference>
<dbReference type="InterPro" id="IPR012347">
    <property type="entry name" value="Ferritin-like"/>
</dbReference>
<proteinExistence type="predicted"/>
<name>A0A1T4Q1F2_9BACT</name>
<reference evidence="2" key="1">
    <citation type="submission" date="2017-02" db="EMBL/GenBank/DDBJ databases">
        <authorList>
            <person name="Varghese N."/>
            <person name="Submissions S."/>
        </authorList>
    </citation>
    <scope>NUCLEOTIDE SEQUENCE [LARGE SCALE GENOMIC DNA]</scope>
    <source>
        <strain evidence="2">ATCC BAA-34</strain>
    </source>
</reference>
<dbReference type="SUPFAM" id="SSF47240">
    <property type="entry name" value="Ferritin-like"/>
    <property type="match status" value="1"/>
</dbReference>